<keyword evidence="5 14" id="KW-0418">Kinase</keyword>
<dbReference type="SUPFAM" id="SSF56112">
    <property type="entry name" value="Protein kinase-like (PK-like)"/>
    <property type="match status" value="1"/>
</dbReference>
<reference evidence="14 15" key="1">
    <citation type="journal article" date="2016" name="Mol. Biol. Evol.">
        <title>Comparative Genomics of Early-Diverging Mushroom-Forming Fungi Provides Insights into the Origins of Lignocellulose Decay Capabilities.</title>
        <authorList>
            <person name="Nagy L.G."/>
            <person name="Riley R."/>
            <person name="Tritt A."/>
            <person name="Adam C."/>
            <person name="Daum C."/>
            <person name="Floudas D."/>
            <person name="Sun H."/>
            <person name="Yadav J.S."/>
            <person name="Pangilinan J."/>
            <person name="Larsson K.H."/>
            <person name="Matsuura K."/>
            <person name="Barry K."/>
            <person name="Labutti K."/>
            <person name="Kuo R."/>
            <person name="Ohm R.A."/>
            <person name="Bhattacharya S.S."/>
            <person name="Shirouzu T."/>
            <person name="Yoshinaga Y."/>
            <person name="Martin F.M."/>
            <person name="Grigoriev I.V."/>
            <person name="Hibbett D.S."/>
        </authorList>
    </citation>
    <scope>NUCLEOTIDE SEQUENCE [LARGE SCALE GENOMIC DNA]</scope>
    <source>
        <strain evidence="14 15">L-15889</strain>
    </source>
</reference>
<dbReference type="SMART" id="SM00220">
    <property type="entry name" value="S_TKc"/>
    <property type="match status" value="1"/>
</dbReference>
<keyword evidence="2 10" id="KW-0723">Serine/threonine-protein kinase</keyword>
<comment type="similarity">
    <text evidence="10">Belongs to the protein kinase superfamily.</text>
</comment>
<feature type="domain" description="Protein kinase" evidence="12">
    <location>
        <begin position="98"/>
        <end position="406"/>
    </location>
</feature>
<dbReference type="GO" id="GO:0005524">
    <property type="term" value="F:ATP binding"/>
    <property type="evidence" value="ECO:0007669"/>
    <property type="project" value="UniProtKB-UniRule"/>
</dbReference>
<proteinExistence type="inferred from homology"/>
<keyword evidence="15" id="KW-1185">Reference proteome</keyword>
<feature type="compositionally biased region" description="Polar residues" evidence="11">
    <location>
        <begin position="1"/>
        <end position="10"/>
    </location>
</feature>
<dbReference type="EC" id="2.7.11.11" evidence="1"/>
<dbReference type="InterPro" id="IPR011009">
    <property type="entry name" value="Kinase-like_dom_sf"/>
</dbReference>
<dbReference type="Proteomes" id="UP000076727">
    <property type="component" value="Unassembled WGS sequence"/>
</dbReference>
<dbReference type="InterPro" id="IPR017441">
    <property type="entry name" value="Protein_kinase_ATP_BS"/>
</dbReference>
<evidence type="ECO:0000256" key="1">
    <source>
        <dbReference type="ARBA" id="ARBA00012444"/>
    </source>
</evidence>
<evidence type="ECO:0000256" key="3">
    <source>
        <dbReference type="ARBA" id="ARBA00022679"/>
    </source>
</evidence>
<dbReference type="GO" id="GO:0004691">
    <property type="term" value="F:cAMP-dependent protein kinase activity"/>
    <property type="evidence" value="ECO:0007669"/>
    <property type="project" value="UniProtKB-EC"/>
</dbReference>
<organism evidence="14 15">
    <name type="scientific">Daedalea quercina L-15889</name>
    <dbReference type="NCBI Taxonomy" id="1314783"/>
    <lineage>
        <taxon>Eukaryota</taxon>
        <taxon>Fungi</taxon>
        <taxon>Dikarya</taxon>
        <taxon>Basidiomycota</taxon>
        <taxon>Agaricomycotina</taxon>
        <taxon>Agaricomycetes</taxon>
        <taxon>Polyporales</taxon>
        <taxon>Fomitopsis</taxon>
    </lineage>
</organism>
<evidence type="ECO:0000256" key="8">
    <source>
        <dbReference type="ARBA" id="ARBA00047454"/>
    </source>
</evidence>
<evidence type="ECO:0000256" key="2">
    <source>
        <dbReference type="ARBA" id="ARBA00022527"/>
    </source>
</evidence>
<comment type="catalytic activity">
    <reaction evidence="7">
        <text>L-threonyl-[protein] + ATP = O-phospho-L-threonyl-[protein] + ADP + H(+)</text>
        <dbReference type="Rhea" id="RHEA:46608"/>
        <dbReference type="Rhea" id="RHEA-COMP:11060"/>
        <dbReference type="Rhea" id="RHEA-COMP:11605"/>
        <dbReference type="ChEBI" id="CHEBI:15378"/>
        <dbReference type="ChEBI" id="CHEBI:30013"/>
        <dbReference type="ChEBI" id="CHEBI:30616"/>
        <dbReference type="ChEBI" id="CHEBI:61977"/>
        <dbReference type="ChEBI" id="CHEBI:456216"/>
        <dbReference type="EC" id="2.7.11.11"/>
    </reaction>
</comment>
<dbReference type="InterPro" id="IPR000961">
    <property type="entry name" value="AGC-kinase_C"/>
</dbReference>
<feature type="region of interest" description="Disordered" evidence="11">
    <location>
        <begin position="1"/>
        <end position="83"/>
    </location>
</feature>
<gene>
    <name evidence="14" type="ORF">DAEQUDRAFT_811059</name>
</gene>
<dbReference type="InterPro" id="IPR000719">
    <property type="entry name" value="Prot_kinase_dom"/>
</dbReference>
<sequence>MPAERTQTSRPKARKQRVNPNNGIGGLNGSGSATHPYSAPPTFSASVPRPKPHNPEPRLKRVHFGKPYARPPHTGKRPELIRRKIPKPRPLPLEMADLKFVSKLGNGAFGFVSLVRVMKRDTRKHPLDRPGAQFALKALDKKHQRELEMNEWTERYDTDEEHLKAIKETLDFRDAEREKLTQLPWHPFVCGLVGTFNDDLNYYLLMELAPCESFNGYLEAYGPLSSEDARFYFANLTLALEFLHTHGIVHRDLKPHNLLMGADGYIKVGDFGVSAHVTSPYTWKRIGTFPYAPPEGFREGIDPREMPECARIAGDWWAAAITLYEMVTLTIPFRGGEEHQVYKNILSRPPELYWEEIQDLYIDPDLKDLVGRMLTPDLTKRYGALVVKDEGETLGRNDEVRIHPFLSGKVDWRKMNQRLLVPPYVPEAYPDMSKRVQKRTLGLDEVLPEMAEVHYPVELEFDLWNQTPRESKRADDTRVF</sequence>
<name>A0A165QPV6_9APHY</name>
<evidence type="ECO:0000313" key="14">
    <source>
        <dbReference type="EMBL" id="KZT69765.1"/>
    </source>
</evidence>
<evidence type="ECO:0000256" key="6">
    <source>
        <dbReference type="ARBA" id="ARBA00022840"/>
    </source>
</evidence>
<dbReference type="Gene3D" id="1.10.510.10">
    <property type="entry name" value="Transferase(Phosphotransferase) domain 1"/>
    <property type="match status" value="1"/>
</dbReference>
<evidence type="ECO:0000259" key="12">
    <source>
        <dbReference type="PROSITE" id="PS50011"/>
    </source>
</evidence>
<evidence type="ECO:0000259" key="13">
    <source>
        <dbReference type="PROSITE" id="PS51285"/>
    </source>
</evidence>
<evidence type="ECO:0000256" key="7">
    <source>
        <dbReference type="ARBA" id="ARBA00047292"/>
    </source>
</evidence>
<evidence type="ECO:0000256" key="10">
    <source>
        <dbReference type="RuleBase" id="RU000304"/>
    </source>
</evidence>
<evidence type="ECO:0000256" key="4">
    <source>
        <dbReference type="ARBA" id="ARBA00022741"/>
    </source>
</evidence>
<dbReference type="STRING" id="1314783.A0A165QPV6"/>
<comment type="catalytic activity">
    <reaction evidence="8">
        <text>L-seryl-[protein] + ATP = O-phospho-L-seryl-[protein] + ADP + H(+)</text>
        <dbReference type="Rhea" id="RHEA:17989"/>
        <dbReference type="Rhea" id="RHEA-COMP:9863"/>
        <dbReference type="Rhea" id="RHEA-COMP:11604"/>
        <dbReference type="ChEBI" id="CHEBI:15378"/>
        <dbReference type="ChEBI" id="CHEBI:29999"/>
        <dbReference type="ChEBI" id="CHEBI:30616"/>
        <dbReference type="ChEBI" id="CHEBI:83421"/>
        <dbReference type="ChEBI" id="CHEBI:456216"/>
        <dbReference type="EC" id="2.7.11.11"/>
    </reaction>
</comment>
<evidence type="ECO:0000313" key="15">
    <source>
        <dbReference type="Proteomes" id="UP000076727"/>
    </source>
</evidence>
<dbReference type="InterPro" id="IPR008271">
    <property type="entry name" value="Ser/Thr_kinase_AS"/>
</dbReference>
<dbReference type="Gene3D" id="3.30.200.20">
    <property type="entry name" value="Phosphorylase Kinase, domain 1"/>
    <property type="match status" value="1"/>
</dbReference>
<evidence type="ECO:0000256" key="11">
    <source>
        <dbReference type="SAM" id="MobiDB-lite"/>
    </source>
</evidence>
<dbReference type="PANTHER" id="PTHR24353">
    <property type="entry name" value="CYCLIC NUCLEOTIDE-DEPENDENT PROTEIN KINASE"/>
    <property type="match status" value="1"/>
</dbReference>
<protein>
    <recommendedName>
        <fullName evidence="1">cAMP-dependent protein kinase</fullName>
        <ecNumber evidence="1">2.7.11.11</ecNumber>
    </recommendedName>
</protein>
<dbReference type="PROSITE" id="PS51285">
    <property type="entry name" value="AGC_KINASE_CTER"/>
    <property type="match status" value="1"/>
</dbReference>
<dbReference type="EMBL" id="KV429055">
    <property type="protein sequence ID" value="KZT69765.1"/>
    <property type="molecule type" value="Genomic_DNA"/>
</dbReference>
<keyword evidence="3" id="KW-0808">Transferase</keyword>
<feature type="binding site" evidence="9">
    <location>
        <position position="137"/>
    </location>
    <ligand>
        <name>ATP</name>
        <dbReference type="ChEBI" id="CHEBI:30616"/>
    </ligand>
</feature>
<dbReference type="PROSITE" id="PS50011">
    <property type="entry name" value="PROTEIN_KINASE_DOM"/>
    <property type="match status" value="1"/>
</dbReference>
<dbReference type="OrthoDB" id="10252171at2759"/>
<dbReference type="PROSITE" id="PS00108">
    <property type="entry name" value="PROTEIN_KINASE_ST"/>
    <property type="match status" value="1"/>
</dbReference>
<evidence type="ECO:0000256" key="9">
    <source>
        <dbReference type="PROSITE-ProRule" id="PRU10141"/>
    </source>
</evidence>
<accession>A0A165QPV6</accession>
<keyword evidence="4 9" id="KW-0547">Nucleotide-binding</keyword>
<evidence type="ECO:0000256" key="5">
    <source>
        <dbReference type="ARBA" id="ARBA00022777"/>
    </source>
</evidence>
<feature type="domain" description="AGC-kinase C-terminal" evidence="13">
    <location>
        <begin position="408"/>
        <end position="480"/>
    </location>
</feature>
<keyword evidence="6 9" id="KW-0067">ATP-binding</keyword>
<dbReference type="PROSITE" id="PS00107">
    <property type="entry name" value="PROTEIN_KINASE_ATP"/>
    <property type="match status" value="1"/>
</dbReference>
<dbReference type="AlphaFoldDB" id="A0A165QPV6"/>
<dbReference type="Pfam" id="PF00069">
    <property type="entry name" value="Pkinase"/>
    <property type="match status" value="1"/>
</dbReference>